<protein>
    <submittedName>
        <fullName evidence="1">Uncharacterized protein</fullName>
    </submittedName>
</protein>
<reference evidence="1 2" key="1">
    <citation type="submission" date="2015-07" db="EMBL/GenBank/DDBJ databases">
        <title>Comparative genomics of the Sigatoka disease complex on banana suggests a link between parallel evolutionary changes in Pseudocercospora fijiensis and Pseudocercospora eumusae and increased virulence on the banana host.</title>
        <authorList>
            <person name="Chang T.-C."/>
            <person name="Salvucci A."/>
            <person name="Crous P.W."/>
            <person name="Stergiopoulos I."/>
        </authorList>
    </citation>
    <scope>NUCLEOTIDE SEQUENCE [LARGE SCALE GENOMIC DNA]</scope>
    <source>
        <strain evidence="1 2">CBS 114824</strain>
    </source>
</reference>
<keyword evidence="2" id="KW-1185">Reference proteome</keyword>
<comment type="caution">
    <text evidence="1">The sequence shown here is derived from an EMBL/GenBank/DDBJ whole genome shotgun (WGS) entry which is preliminary data.</text>
</comment>
<evidence type="ECO:0000313" key="2">
    <source>
        <dbReference type="Proteomes" id="UP000070133"/>
    </source>
</evidence>
<proteinExistence type="predicted"/>
<gene>
    <name evidence="1" type="ORF">AC578_2717</name>
</gene>
<sequence length="244" mass="27716">MEVAGLEGPKSKLAQKYDNKADLCILPSSCGGNNTLCKLIMTRRFRPRYFRGKKVYDTQHWLGVLGDQLERIDQLTGAAGVRTIFSEDVATELLKGQRLRGEFYGAMEKEEKTDVSFPIDAIAMDDITLCRDAAITNPFTTARLMQCRIAVHVELWKAMKTGREPYPRIEEVKVEVREKLESLVAGFKKDHEEGSQALEEREIEQKVTVMMAAAETDGQEGIDGFRFMAEMEAQRRMQNRSRLS</sequence>
<dbReference type="Proteomes" id="UP000070133">
    <property type="component" value="Unassembled WGS sequence"/>
</dbReference>
<accession>A0A139HG40</accession>
<organism evidence="1 2">
    <name type="scientific">Pseudocercospora eumusae</name>
    <dbReference type="NCBI Taxonomy" id="321146"/>
    <lineage>
        <taxon>Eukaryota</taxon>
        <taxon>Fungi</taxon>
        <taxon>Dikarya</taxon>
        <taxon>Ascomycota</taxon>
        <taxon>Pezizomycotina</taxon>
        <taxon>Dothideomycetes</taxon>
        <taxon>Dothideomycetidae</taxon>
        <taxon>Mycosphaerellales</taxon>
        <taxon>Mycosphaerellaceae</taxon>
        <taxon>Pseudocercospora</taxon>
    </lineage>
</organism>
<dbReference type="EMBL" id="LFZN01000057">
    <property type="protein sequence ID" value="KXT01329.1"/>
    <property type="molecule type" value="Genomic_DNA"/>
</dbReference>
<dbReference type="AlphaFoldDB" id="A0A139HG40"/>
<evidence type="ECO:0000313" key="1">
    <source>
        <dbReference type="EMBL" id="KXT01329.1"/>
    </source>
</evidence>
<name>A0A139HG40_9PEZI</name>